<reference evidence="2 3" key="1">
    <citation type="submission" date="2019-03" db="EMBL/GenBank/DDBJ databases">
        <title>First draft genome of Liparis tanakae, snailfish: a comprehensive survey of snailfish specific genes.</title>
        <authorList>
            <person name="Kim W."/>
            <person name="Song I."/>
            <person name="Jeong J.-H."/>
            <person name="Kim D."/>
            <person name="Kim S."/>
            <person name="Ryu S."/>
            <person name="Song J.Y."/>
            <person name="Lee S.K."/>
        </authorList>
    </citation>
    <scope>NUCLEOTIDE SEQUENCE [LARGE SCALE GENOMIC DNA]</scope>
    <source>
        <tissue evidence="2">Muscle</tissue>
    </source>
</reference>
<dbReference type="AlphaFoldDB" id="A0A4Z2EVQ1"/>
<name>A0A4Z2EVQ1_9TELE</name>
<evidence type="ECO:0000256" key="1">
    <source>
        <dbReference type="SAM" id="MobiDB-lite"/>
    </source>
</evidence>
<comment type="caution">
    <text evidence="2">The sequence shown here is derived from an EMBL/GenBank/DDBJ whole genome shotgun (WGS) entry which is preliminary data.</text>
</comment>
<feature type="region of interest" description="Disordered" evidence="1">
    <location>
        <begin position="79"/>
        <end position="111"/>
    </location>
</feature>
<feature type="compositionally biased region" description="Low complexity" evidence="1">
    <location>
        <begin position="11"/>
        <end position="29"/>
    </location>
</feature>
<accession>A0A4Z2EVQ1</accession>
<evidence type="ECO:0000313" key="3">
    <source>
        <dbReference type="Proteomes" id="UP000314294"/>
    </source>
</evidence>
<sequence>MPRLNGSLRLPRPAAGSAHRSAGRSASRHVSPSRTHPLKRFLREPQRLTAASQHWIIANGQSGGGVAFALPCERCEPPGRSDCISGRSRAPFSGRRPQPDQMRPGGGSGVGVGVGGAASHLSACSADSPYMYCSGV</sequence>
<proteinExistence type="predicted"/>
<keyword evidence="3" id="KW-1185">Reference proteome</keyword>
<dbReference type="EMBL" id="SRLO01002410">
    <property type="protein sequence ID" value="TNN32967.1"/>
    <property type="molecule type" value="Genomic_DNA"/>
</dbReference>
<evidence type="ECO:0000313" key="2">
    <source>
        <dbReference type="EMBL" id="TNN32967.1"/>
    </source>
</evidence>
<organism evidence="2 3">
    <name type="scientific">Liparis tanakae</name>
    <name type="common">Tanaka's snailfish</name>
    <dbReference type="NCBI Taxonomy" id="230148"/>
    <lineage>
        <taxon>Eukaryota</taxon>
        <taxon>Metazoa</taxon>
        <taxon>Chordata</taxon>
        <taxon>Craniata</taxon>
        <taxon>Vertebrata</taxon>
        <taxon>Euteleostomi</taxon>
        <taxon>Actinopterygii</taxon>
        <taxon>Neopterygii</taxon>
        <taxon>Teleostei</taxon>
        <taxon>Neoteleostei</taxon>
        <taxon>Acanthomorphata</taxon>
        <taxon>Eupercaria</taxon>
        <taxon>Perciformes</taxon>
        <taxon>Cottioidei</taxon>
        <taxon>Cottales</taxon>
        <taxon>Liparidae</taxon>
        <taxon>Liparis</taxon>
    </lineage>
</organism>
<dbReference type="Proteomes" id="UP000314294">
    <property type="component" value="Unassembled WGS sequence"/>
</dbReference>
<feature type="region of interest" description="Disordered" evidence="1">
    <location>
        <begin position="1"/>
        <end position="41"/>
    </location>
</feature>
<gene>
    <name evidence="2" type="ORF">EYF80_056870</name>
</gene>
<protein>
    <submittedName>
        <fullName evidence="2">Uncharacterized protein</fullName>
    </submittedName>
</protein>